<sequence>MNELILEPAALSLREPVLLSPDRLNGVDAIAAYLRCTNDAVYYARRIGSLPIRRLGRKGELYAFKSELDAAQKADSTLPEKWREGSLSAPS</sequence>
<proteinExistence type="predicted"/>
<dbReference type="RefSeq" id="WP_158765865.1">
    <property type="nucleotide sequence ID" value="NZ_CP047045.1"/>
</dbReference>
<dbReference type="EMBL" id="CP047045">
    <property type="protein sequence ID" value="QGZ94970.1"/>
    <property type="molecule type" value="Genomic_DNA"/>
</dbReference>
<gene>
    <name evidence="1" type="ORF">DSM104635_01805</name>
</gene>
<evidence type="ECO:0000313" key="1">
    <source>
        <dbReference type="EMBL" id="QGZ94970.1"/>
    </source>
</evidence>
<keyword evidence="2" id="KW-1185">Reference proteome</keyword>
<dbReference type="AlphaFoldDB" id="A0A6I6MIS1"/>
<evidence type="ECO:0000313" key="2">
    <source>
        <dbReference type="Proteomes" id="UP000431269"/>
    </source>
</evidence>
<reference evidence="2" key="1">
    <citation type="submission" date="2019-12" db="EMBL/GenBank/DDBJ databases">
        <title>Complete genome of Terracaulis silvestris 0127_4.</title>
        <authorList>
            <person name="Vieira S."/>
            <person name="Riedel T."/>
            <person name="Sproer C."/>
            <person name="Pascual J."/>
            <person name="Boedeker C."/>
            <person name="Overmann J."/>
        </authorList>
    </citation>
    <scope>NUCLEOTIDE SEQUENCE [LARGE SCALE GENOMIC DNA]</scope>
    <source>
        <strain evidence="2">0127_4</strain>
    </source>
</reference>
<dbReference type="KEGG" id="tsv:DSM104635_01805"/>
<dbReference type="Proteomes" id="UP000431269">
    <property type="component" value="Chromosome"/>
</dbReference>
<protein>
    <recommendedName>
        <fullName evidence="3">Helix-turn-helix domain protein</fullName>
    </recommendedName>
</protein>
<evidence type="ECO:0008006" key="3">
    <source>
        <dbReference type="Google" id="ProtNLM"/>
    </source>
</evidence>
<name>A0A6I6MIS1_9CAUL</name>
<organism evidence="1 2">
    <name type="scientific">Terricaulis silvestris</name>
    <dbReference type="NCBI Taxonomy" id="2686094"/>
    <lineage>
        <taxon>Bacteria</taxon>
        <taxon>Pseudomonadati</taxon>
        <taxon>Pseudomonadota</taxon>
        <taxon>Alphaproteobacteria</taxon>
        <taxon>Caulobacterales</taxon>
        <taxon>Caulobacteraceae</taxon>
        <taxon>Terricaulis</taxon>
    </lineage>
</organism>
<accession>A0A6I6MIS1</accession>